<dbReference type="RefSeq" id="WP_113986686.1">
    <property type="nucleotide sequence ID" value="NZ_QMEY01000042.1"/>
</dbReference>
<dbReference type="InterPro" id="IPR017592">
    <property type="entry name" value="Pilus_assmbl_Flp-typ_CpaB"/>
</dbReference>
<dbReference type="InterPro" id="IPR013974">
    <property type="entry name" value="SAF"/>
</dbReference>
<dbReference type="Pfam" id="PF08666">
    <property type="entry name" value="SAF"/>
    <property type="match status" value="1"/>
</dbReference>
<dbReference type="Pfam" id="PF16976">
    <property type="entry name" value="RcpC"/>
    <property type="match status" value="1"/>
</dbReference>
<dbReference type="OrthoDB" id="4808509at2"/>
<dbReference type="NCBIfam" id="TIGR03177">
    <property type="entry name" value="pilus_cpaB"/>
    <property type="match status" value="1"/>
</dbReference>
<accession>A0A366LKX0</accession>
<sequence length="214" mass="21107">MPPVIRALIRRRRLVASSLVAVAVTCALTVLAPAPPETVRILAAARDLRSGPLAPGDLTPLALPAEAVPAGAIRPPASATGKILASPMRRGEPLTDVRLVGPALVAAHPPGIVAAPVRIADSDAAGLLAPGDTIDVLAAGPGWGHDTAATALPAQTVADDVRVITTHKPPAGSSAGGSGGALIVLATTSAQAADLAAAQAGGHLSITIGPRRHP</sequence>
<dbReference type="AlphaFoldDB" id="A0A366LKX0"/>
<reference evidence="2 3" key="1">
    <citation type="submission" date="2018-06" db="EMBL/GenBank/DDBJ databases">
        <title>Sphaerisporangium craniellae sp. nov., isolated from a marine sponge in the South China Sea.</title>
        <authorList>
            <person name="Li L."/>
        </authorList>
    </citation>
    <scope>NUCLEOTIDE SEQUENCE [LARGE SCALE GENOMIC DNA]</scope>
    <source>
        <strain evidence="2 3">LHW63015</strain>
    </source>
</reference>
<proteinExistence type="predicted"/>
<comment type="caution">
    <text evidence="2">The sequence shown here is derived from an EMBL/GenBank/DDBJ whole genome shotgun (WGS) entry which is preliminary data.</text>
</comment>
<dbReference type="CDD" id="cd11614">
    <property type="entry name" value="SAF_CpaB_FlgA_like"/>
    <property type="match status" value="1"/>
</dbReference>
<gene>
    <name evidence="2" type="primary">cpaB</name>
    <name evidence="2" type="ORF">DP939_43445</name>
</gene>
<evidence type="ECO:0000259" key="1">
    <source>
        <dbReference type="SMART" id="SM00858"/>
    </source>
</evidence>
<organism evidence="2 3">
    <name type="scientific">Spongiactinospora rosea</name>
    <dbReference type="NCBI Taxonomy" id="2248750"/>
    <lineage>
        <taxon>Bacteria</taxon>
        <taxon>Bacillati</taxon>
        <taxon>Actinomycetota</taxon>
        <taxon>Actinomycetes</taxon>
        <taxon>Streptosporangiales</taxon>
        <taxon>Streptosporangiaceae</taxon>
        <taxon>Spongiactinospora</taxon>
    </lineage>
</organism>
<evidence type="ECO:0000313" key="3">
    <source>
        <dbReference type="Proteomes" id="UP000253303"/>
    </source>
</evidence>
<dbReference type="InterPro" id="IPR031571">
    <property type="entry name" value="RcpC_dom"/>
</dbReference>
<keyword evidence="3" id="KW-1185">Reference proteome</keyword>
<dbReference type="EMBL" id="QMEY01000042">
    <property type="protein sequence ID" value="RBQ13944.1"/>
    <property type="molecule type" value="Genomic_DNA"/>
</dbReference>
<evidence type="ECO:0000313" key="2">
    <source>
        <dbReference type="EMBL" id="RBQ13944.1"/>
    </source>
</evidence>
<dbReference type="Proteomes" id="UP000253303">
    <property type="component" value="Unassembled WGS sequence"/>
</dbReference>
<name>A0A366LKX0_9ACTN</name>
<protein>
    <submittedName>
        <fullName evidence="2">Flp pilus assembly protein CpaB</fullName>
    </submittedName>
</protein>
<feature type="domain" description="SAF" evidence="1">
    <location>
        <begin position="39"/>
        <end position="100"/>
    </location>
</feature>
<dbReference type="SMART" id="SM00858">
    <property type="entry name" value="SAF"/>
    <property type="match status" value="1"/>
</dbReference>